<accession>A0AAX6MXN6</accession>
<dbReference type="AlphaFoldDB" id="A0AAX6MXN6"/>
<evidence type="ECO:0000313" key="4">
    <source>
        <dbReference type="Proteomes" id="UP001369815"/>
    </source>
</evidence>
<reference evidence="3 4" key="1">
    <citation type="journal article" date="2024" name="Front Chem Biol">
        <title>Unveiling the potential of Daldinia eschscholtzii MFLUCC 19-0629 through bioactivity and bioinformatics studies for enhanced sustainable agriculture production.</title>
        <authorList>
            <person name="Brooks S."/>
            <person name="Weaver J.A."/>
            <person name="Klomchit A."/>
            <person name="Alharthi S.A."/>
            <person name="Onlamun T."/>
            <person name="Nurani R."/>
            <person name="Vong T.K."/>
            <person name="Alberti F."/>
            <person name="Greco C."/>
        </authorList>
    </citation>
    <scope>NUCLEOTIDE SEQUENCE [LARGE SCALE GENOMIC DNA]</scope>
    <source>
        <strain evidence="3">MFLUCC 19-0629</strain>
    </source>
</reference>
<dbReference type="Gene3D" id="3.90.1150.10">
    <property type="entry name" value="Aspartate Aminotransferase, domain 1"/>
    <property type="match status" value="1"/>
</dbReference>
<dbReference type="PANTHER" id="PTHR43092:SF2">
    <property type="entry name" value="HERCYNYLCYSTEINE SULFOXIDE LYASE"/>
    <property type="match status" value="1"/>
</dbReference>
<gene>
    <name evidence="3" type="ORF">Daesc_000068</name>
</gene>
<sequence>MTILYHSEEGQKTTMQTVVPASPAQAPFGAAFRKAYFAFDPNYTPLNHGSYGTIPVSVRRAHDVFRAEADAAPDPFIALEFHDRLVPHRALTAQALNCSNVDELVFVPNATTGSDTVLKNLDWKKGDVILCYERVYDSLGRGISWIEETHGVKVHVVRVAWPVSDDELVQAMVDAARSINAEPGQRVRLAVIDTVVSMPGFRVPFERLVPALQAEGALVLVDGAHGIGHVDIDLSTLNPDFLVTNLHKWFFVPRGCAAFYVPVRNQHLIRTTLPTSHKFRPRKELGSQRLSDEEEARLFAEMFDFTGTDDTTAWLCVQAAIDFRDKVCGGDAAIKKYCHEVAQRSAEAAADILGTSIMDTPGSCMRDCFFANVRLPLELGTDGPGKVDPAHVGKVCDWFKETGSRESGIYFQTEFYRDVWWWRISGMVYVDVNDFIRGAEVLKALCARVRNGEHVKG</sequence>
<dbReference type="InterPro" id="IPR015424">
    <property type="entry name" value="PyrdxlP-dep_Trfase"/>
</dbReference>
<evidence type="ECO:0000256" key="1">
    <source>
        <dbReference type="ARBA" id="ARBA00022898"/>
    </source>
</evidence>
<dbReference type="InterPro" id="IPR000192">
    <property type="entry name" value="Aminotrans_V_dom"/>
</dbReference>
<dbReference type="Proteomes" id="UP001369815">
    <property type="component" value="Unassembled WGS sequence"/>
</dbReference>
<comment type="caution">
    <text evidence="3">The sequence shown here is derived from an EMBL/GenBank/DDBJ whole genome shotgun (WGS) entry which is preliminary data.</text>
</comment>
<keyword evidence="4" id="KW-1185">Reference proteome</keyword>
<dbReference type="PANTHER" id="PTHR43092">
    <property type="entry name" value="L-CYSTEINE DESULFHYDRASE"/>
    <property type="match status" value="1"/>
</dbReference>
<feature type="domain" description="Aminotransferase class V" evidence="2">
    <location>
        <begin position="83"/>
        <end position="358"/>
    </location>
</feature>
<dbReference type="Gene3D" id="3.40.640.10">
    <property type="entry name" value="Type I PLP-dependent aspartate aminotransferase-like (Major domain)"/>
    <property type="match status" value="1"/>
</dbReference>
<evidence type="ECO:0000259" key="2">
    <source>
        <dbReference type="Pfam" id="PF00266"/>
    </source>
</evidence>
<dbReference type="InterPro" id="IPR015422">
    <property type="entry name" value="PyrdxlP-dep_Trfase_small"/>
</dbReference>
<dbReference type="Pfam" id="PF00266">
    <property type="entry name" value="Aminotran_5"/>
    <property type="match status" value="1"/>
</dbReference>
<name>A0AAX6MXN6_9PEZI</name>
<protein>
    <recommendedName>
        <fullName evidence="2">Aminotransferase class V domain-containing protein</fullName>
    </recommendedName>
</protein>
<keyword evidence="1" id="KW-0663">Pyridoxal phosphate</keyword>
<evidence type="ECO:0000313" key="3">
    <source>
        <dbReference type="EMBL" id="KAK6957286.1"/>
    </source>
</evidence>
<organism evidence="3 4">
    <name type="scientific">Daldinia eschscholtzii</name>
    <dbReference type="NCBI Taxonomy" id="292717"/>
    <lineage>
        <taxon>Eukaryota</taxon>
        <taxon>Fungi</taxon>
        <taxon>Dikarya</taxon>
        <taxon>Ascomycota</taxon>
        <taxon>Pezizomycotina</taxon>
        <taxon>Sordariomycetes</taxon>
        <taxon>Xylariomycetidae</taxon>
        <taxon>Xylariales</taxon>
        <taxon>Hypoxylaceae</taxon>
        <taxon>Daldinia</taxon>
    </lineage>
</organism>
<proteinExistence type="predicted"/>
<dbReference type="InterPro" id="IPR015421">
    <property type="entry name" value="PyrdxlP-dep_Trfase_major"/>
</dbReference>
<dbReference type="EMBL" id="JBANMG010000001">
    <property type="protein sequence ID" value="KAK6957286.1"/>
    <property type="molecule type" value="Genomic_DNA"/>
</dbReference>
<dbReference type="SUPFAM" id="SSF53383">
    <property type="entry name" value="PLP-dependent transferases"/>
    <property type="match status" value="1"/>
</dbReference>